<evidence type="ECO:0000313" key="4">
    <source>
        <dbReference type="Proteomes" id="UP000585272"/>
    </source>
</evidence>
<protein>
    <submittedName>
        <fullName evidence="3">Uncharacterized protein</fullName>
    </submittedName>
</protein>
<feature type="region of interest" description="Disordered" evidence="2">
    <location>
        <begin position="116"/>
        <end position="175"/>
    </location>
</feature>
<accession>A0A840ICK5</accession>
<evidence type="ECO:0000313" key="3">
    <source>
        <dbReference type="EMBL" id="MBB4662566.1"/>
    </source>
</evidence>
<evidence type="ECO:0000256" key="2">
    <source>
        <dbReference type="SAM" id="MobiDB-lite"/>
    </source>
</evidence>
<feature type="compositionally biased region" description="Low complexity" evidence="2">
    <location>
        <begin position="117"/>
        <end position="134"/>
    </location>
</feature>
<dbReference type="Proteomes" id="UP000585272">
    <property type="component" value="Unassembled WGS sequence"/>
</dbReference>
<gene>
    <name evidence="3" type="ORF">BDZ31_002152</name>
</gene>
<feature type="coiled-coil region" evidence="1">
    <location>
        <begin position="21"/>
        <end position="102"/>
    </location>
</feature>
<sequence length="250" mass="26036">MGSQRDDSHDRPASALGRDVAAHVEAIVHAAEREARAAERAIEERRRSAEDEVRRYLAAARLHVDAEAAARAAKLEALGSAVRRLTDELTDATAALNAELRRGEQELHAAVPRAPWPHAAQQSAGHAAADGAPAPAAPRRPERSPASAAAPPQPTWARSTPPPPQGAPDGASDAVVTAMPHVVAVPDPPAVESSNAARLVAIEMAVGGASRAEVERHLRDDVGVADPAALLDDVFGAESHASSRLAWGEP</sequence>
<dbReference type="AlphaFoldDB" id="A0A840ICK5"/>
<reference evidence="3 4" key="1">
    <citation type="submission" date="2020-08" db="EMBL/GenBank/DDBJ databases">
        <title>Genomic Encyclopedia of Archaeal and Bacterial Type Strains, Phase II (KMG-II): from individual species to whole genera.</title>
        <authorList>
            <person name="Goeker M."/>
        </authorList>
    </citation>
    <scope>NUCLEOTIDE SEQUENCE [LARGE SCALE GENOMIC DNA]</scope>
    <source>
        <strain evidence="3 4">DSM 23288</strain>
    </source>
</reference>
<dbReference type="EMBL" id="JACHNU010000002">
    <property type="protein sequence ID" value="MBB4662566.1"/>
    <property type="molecule type" value="Genomic_DNA"/>
</dbReference>
<organism evidence="3 4">
    <name type="scientific">Conexibacter arvalis</name>
    <dbReference type="NCBI Taxonomy" id="912552"/>
    <lineage>
        <taxon>Bacteria</taxon>
        <taxon>Bacillati</taxon>
        <taxon>Actinomycetota</taxon>
        <taxon>Thermoleophilia</taxon>
        <taxon>Solirubrobacterales</taxon>
        <taxon>Conexibacteraceae</taxon>
        <taxon>Conexibacter</taxon>
    </lineage>
</organism>
<name>A0A840ICK5_9ACTN</name>
<keyword evidence="1" id="KW-0175">Coiled coil</keyword>
<comment type="caution">
    <text evidence="3">The sequence shown here is derived from an EMBL/GenBank/DDBJ whole genome shotgun (WGS) entry which is preliminary data.</text>
</comment>
<evidence type="ECO:0000256" key="1">
    <source>
        <dbReference type="SAM" id="Coils"/>
    </source>
</evidence>
<keyword evidence="4" id="KW-1185">Reference proteome</keyword>
<proteinExistence type="predicted"/>
<dbReference type="RefSeq" id="WP_183341832.1">
    <property type="nucleotide sequence ID" value="NZ_JACHNU010000002.1"/>
</dbReference>